<proteinExistence type="predicted"/>
<organism evidence="1 2">
    <name type="scientific">Pseudomonas syringae pv. avii</name>
    <dbReference type="NCBI Taxonomy" id="663959"/>
    <lineage>
        <taxon>Bacteria</taxon>
        <taxon>Pseudomonadati</taxon>
        <taxon>Pseudomonadota</taxon>
        <taxon>Gammaproteobacteria</taxon>
        <taxon>Pseudomonadales</taxon>
        <taxon>Pseudomonadaceae</taxon>
        <taxon>Pseudomonas</taxon>
        <taxon>Pseudomonas syringae</taxon>
    </lineage>
</organism>
<dbReference type="Proteomes" id="UP000239665">
    <property type="component" value="Plasmid PP5"/>
</dbReference>
<sequence length="96" mass="11195">MHGYIPYKPLFAAFKGFRLLKLYSHQVLENWWLCVAFGADLVPCKRRSTPKLYLAQLAKAFLNGDRFGHVREQRNIKRATPGRPCVKTRFLATFRP</sequence>
<keyword evidence="2" id="KW-1185">Reference proteome</keyword>
<reference evidence="1 2" key="1">
    <citation type="submission" date="2017-11" db="EMBL/GenBank/DDBJ databases">
        <authorList>
            <person name="Blom J."/>
        </authorList>
    </citation>
    <scope>NUCLEOTIDE SEQUENCE [LARGE SCALE GENOMIC DNA]</scope>
    <source>
        <strain evidence="1 2">CFBP3846</strain>
        <plasmid evidence="2">pp5</plasmid>
    </source>
</reference>
<name>A0ABY1UG62_PSESX</name>
<protein>
    <recommendedName>
        <fullName evidence="3">Transposase</fullName>
    </recommendedName>
</protein>
<gene>
    <name evidence="1" type="ORF">CFBP3846_P500003</name>
</gene>
<accession>A0ABY1UG62</accession>
<dbReference type="EMBL" id="LT963407">
    <property type="protein sequence ID" value="SOS30946.1"/>
    <property type="molecule type" value="Genomic_DNA"/>
</dbReference>
<evidence type="ECO:0008006" key="3">
    <source>
        <dbReference type="Google" id="ProtNLM"/>
    </source>
</evidence>
<geneLocation type="plasmid" evidence="2">
    <name>pp5</name>
</geneLocation>
<keyword evidence="1" id="KW-0614">Plasmid</keyword>
<evidence type="ECO:0000313" key="1">
    <source>
        <dbReference type="EMBL" id="SOS30946.1"/>
    </source>
</evidence>
<evidence type="ECO:0000313" key="2">
    <source>
        <dbReference type="Proteomes" id="UP000239665"/>
    </source>
</evidence>